<dbReference type="SMART" id="SM00450">
    <property type="entry name" value="RHOD"/>
    <property type="match status" value="2"/>
</dbReference>
<keyword evidence="4" id="KW-1185">Reference proteome</keyword>
<dbReference type="RefSeq" id="WP_092346688.1">
    <property type="nucleotide sequence ID" value="NZ_FNQN01000004.1"/>
</dbReference>
<dbReference type="STRING" id="37625.SAMN05660420_01677"/>
<name>A0A1H3ZU92_9BACT</name>
<dbReference type="AlphaFoldDB" id="A0A1H3ZU92"/>
<accession>A0A1H3ZU92</accession>
<feature type="domain" description="Rhodanese" evidence="2">
    <location>
        <begin position="38"/>
        <end position="150"/>
    </location>
</feature>
<dbReference type="PANTHER" id="PTHR43855">
    <property type="entry name" value="THIOSULFATE SULFURTRANSFERASE"/>
    <property type="match status" value="1"/>
</dbReference>
<organism evidence="3 4">
    <name type="scientific">Desulfuromusa kysingii</name>
    <dbReference type="NCBI Taxonomy" id="37625"/>
    <lineage>
        <taxon>Bacteria</taxon>
        <taxon>Pseudomonadati</taxon>
        <taxon>Thermodesulfobacteriota</taxon>
        <taxon>Desulfuromonadia</taxon>
        <taxon>Desulfuromonadales</taxon>
        <taxon>Geopsychrobacteraceae</taxon>
        <taxon>Desulfuromusa</taxon>
    </lineage>
</organism>
<dbReference type="CDD" id="cd01449">
    <property type="entry name" value="TST_Repeat_2"/>
    <property type="match status" value="1"/>
</dbReference>
<dbReference type="SUPFAM" id="SSF52821">
    <property type="entry name" value="Rhodanese/Cell cycle control phosphatase"/>
    <property type="match status" value="2"/>
</dbReference>
<dbReference type="PROSITE" id="PS00380">
    <property type="entry name" value="RHODANESE_1"/>
    <property type="match status" value="1"/>
</dbReference>
<dbReference type="InterPro" id="IPR001763">
    <property type="entry name" value="Rhodanese-like_dom"/>
</dbReference>
<sequence>MLRIITPVWLILFVVLTLCSPVFAIELVDSSWVAENIHKAKTIIVDVQSQSDYYAIAHLPGAVKVNRHADLSDYTQEPPTLYPSPEQFKQVLDRLGIENDSTVIAYDDKFGLFASRFLVIMEMYGHDTQQLMLLDGGIDNWEQEGREESTASVQLPASDYTIVDNRAGIRLAWSDIYRDKLAKNLDAIILLDVRPENEYLGQKIRGIRGGHIPGAINITGTKANDSETQKFLSLKEIATLYADNGITAESPVYLYCHSGDRAAHAYMQLRYLLGYKNVRIYDGGWNAWSSKLFLPAQDTHWLWEQ</sequence>
<evidence type="ECO:0000259" key="2">
    <source>
        <dbReference type="PROSITE" id="PS50206"/>
    </source>
</evidence>
<keyword evidence="3" id="KW-0808">Transferase</keyword>
<reference evidence="3 4" key="1">
    <citation type="submission" date="2016-10" db="EMBL/GenBank/DDBJ databases">
        <authorList>
            <person name="de Groot N.N."/>
        </authorList>
    </citation>
    <scope>NUCLEOTIDE SEQUENCE [LARGE SCALE GENOMIC DNA]</scope>
    <source>
        <strain evidence="3 4">DSM 7343</strain>
    </source>
</reference>
<feature type="domain" description="Rhodanese" evidence="2">
    <location>
        <begin position="184"/>
        <end position="297"/>
    </location>
</feature>
<evidence type="ECO:0000256" key="1">
    <source>
        <dbReference type="ARBA" id="ARBA00022737"/>
    </source>
</evidence>
<protein>
    <submittedName>
        <fullName evidence="3">Thiosulfate/3-mercaptopyruvate sulfurtransferase</fullName>
    </submittedName>
</protein>
<dbReference type="Pfam" id="PF00581">
    <property type="entry name" value="Rhodanese"/>
    <property type="match status" value="2"/>
</dbReference>
<evidence type="ECO:0000313" key="4">
    <source>
        <dbReference type="Proteomes" id="UP000199409"/>
    </source>
</evidence>
<dbReference type="InterPro" id="IPR051126">
    <property type="entry name" value="Thiosulfate_sulfurtransferase"/>
</dbReference>
<dbReference type="OrthoDB" id="9781034at2"/>
<dbReference type="InterPro" id="IPR036873">
    <property type="entry name" value="Rhodanese-like_dom_sf"/>
</dbReference>
<proteinExistence type="predicted"/>
<keyword evidence="1" id="KW-0677">Repeat</keyword>
<dbReference type="GO" id="GO:0004792">
    <property type="term" value="F:thiosulfate-cyanide sulfurtransferase activity"/>
    <property type="evidence" value="ECO:0007669"/>
    <property type="project" value="InterPro"/>
</dbReference>
<gene>
    <name evidence="3" type="ORF">SAMN05660420_01677</name>
</gene>
<dbReference type="PROSITE" id="PS50206">
    <property type="entry name" value="RHODANESE_3"/>
    <property type="match status" value="2"/>
</dbReference>
<dbReference type="CDD" id="cd01448">
    <property type="entry name" value="TST_Repeat_1"/>
    <property type="match status" value="1"/>
</dbReference>
<keyword evidence="3" id="KW-0670">Pyruvate</keyword>
<dbReference type="Proteomes" id="UP000199409">
    <property type="component" value="Unassembled WGS sequence"/>
</dbReference>
<dbReference type="InterPro" id="IPR001307">
    <property type="entry name" value="Thiosulphate_STrfase_CS"/>
</dbReference>
<dbReference type="Gene3D" id="3.40.250.10">
    <property type="entry name" value="Rhodanese-like domain"/>
    <property type="match status" value="2"/>
</dbReference>
<dbReference type="PANTHER" id="PTHR43855:SF1">
    <property type="entry name" value="THIOSULFATE SULFURTRANSFERASE"/>
    <property type="match status" value="1"/>
</dbReference>
<evidence type="ECO:0000313" key="3">
    <source>
        <dbReference type="EMBL" id="SEA27248.1"/>
    </source>
</evidence>
<dbReference type="EMBL" id="FNQN01000004">
    <property type="protein sequence ID" value="SEA27248.1"/>
    <property type="molecule type" value="Genomic_DNA"/>
</dbReference>